<organism evidence="9 10">
    <name type="scientific">Actinomyces ruminis</name>
    <dbReference type="NCBI Taxonomy" id="1937003"/>
    <lineage>
        <taxon>Bacteria</taxon>
        <taxon>Bacillati</taxon>
        <taxon>Actinomycetota</taxon>
        <taxon>Actinomycetes</taxon>
        <taxon>Actinomycetales</taxon>
        <taxon>Actinomycetaceae</taxon>
        <taxon>Actinomyces</taxon>
    </lineage>
</organism>
<dbReference type="InterPro" id="IPR051125">
    <property type="entry name" value="ABC-4/HrtB_transporter"/>
</dbReference>
<keyword evidence="2" id="KW-0813">Transport</keyword>
<dbReference type="Pfam" id="PF02687">
    <property type="entry name" value="FtsX"/>
    <property type="match status" value="1"/>
</dbReference>
<dbReference type="Proteomes" id="UP000194577">
    <property type="component" value="Unassembled WGS sequence"/>
</dbReference>
<evidence type="ECO:0000256" key="3">
    <source>
        <dbReference type="ARBA" id="ARBA00022475"/>
    </source>
</evidence>
<evidence type="ECO:0000256" key="7">
    <source>
        <dbReference type="SAM" id="Phobius"/>
    </source>
</evidence>
<keyword evidence="3" id="KW-1003">Cell membrane</keyword>
<keyword evidence="10" id="KW-1185">Reference proteome</keyword>
<feature type="domain" description="ABC3 transporter permease C-terminal" evidence="8">
    <location>
        <begin position="265"/>
        <end position="375"/>
    </location>
</feature>
<evidence type="ECO:0000256" key="5">
    <source>
        <dbReference type="ARBA" id="ARBA00022989"/>
    </source>
</evidence>
<feature type="transmembrane region" description="Helical" evidence="7">
    <location>
        <begin position="304"/>
        <end position="330"/>
    </location>
</feature>
<dbReference type="PANTHER" id="PTHR43738">
    <property type="entry name" value="ABC TRANSPORTER, MEMBRANE PROTEIN"/>
    <property type="match status" value="1"/>
</dbReference>
<keyword evidence="4 7" id="KW-0812">Transmembrane</keyword>
<keyword evidence="6 7" id="KW-0472">Membrane</keyword>
<feature type="transmembrane region" description="Helical" evidence="7">
    <location>
        <begin position="350"/>
        <end position="371"/>
    </location>
</feature>
<evidence type="ECO:0000313" key="9">
    <source>
        <dbReference type="EMBL" id="PHP52035.1"/>
    </source>
</evidence>
<dbReference type="RefSeq" id="WP_086614508.1">
    <property type="nucleotide sequence ID" value="NZ_MTPX02000068.1"/>
</dbReference>
<dbReference type="InterPro" id="IPR003838">
    <property type="entry name" value="ABC3_permease_C"/>
</dbReference>
<evidence type="ECO:0000313" key="10">
    <source>
        <dbReference type="Proteomes" id="UP000194577"/>
    </source>
</evidence>
<comment type="caution">
    <text evidence="9">The sequence shown here is derived from an EMBL/GenBank/DDBJ whole genome shotgun (WGS) entry which is preliminary data.</text>
</comment>
<accession>A0ABX4MDE6</accession>
<feature type="transmembrane region" description="Helical" evidence="7">
    <location>
        <begin position="15"/>
        <end position="36"/>
    </location>
</feature>
<sequence length="380" mass="39159">MFLALREIQHEPGRFALVISVITLITYLTFFLASLASGLAGSYRAIVDSWDAGSVMVTEASNENISASRMTSTQVISATSIAEDAGADASPLISVAAVAQPSAGAEAGSSQRDAENEADDGSKTDVFAFGVDLDGPLSPTVVAGSPITNPTTEILADESLRTQGLAVGDTIRLLGSDHEWTITGFTQDTTFQAAPVLTLDAKALRERGPDSLSPTTSAVVVDDDITMDSKAAAAAPAAGLTLLTSGELIQTLPGYSAQVLTFTLMIGALILVASVVLGIFLYVLTLQKRPVLGILRARGMPTGYLIRSGGAQTALLAAAGVLLGLILTLLTSVVLPDTVPFRMSSGLNAMIALAFILVSVLGGLASVRVIARIDPVEAIS</sequence>
<comment type="subcellular location">
    <subcellularLocation>
        <location evidence="1">Cell membrane</location>
        <topology evidence="1">Multi-pass membrane protein</topology>
    </subcellularLocation>
</comment>
<evidence type="ECO:0000256" key="1">
    <source>
        <dbReference type="ARBA" id="ARBA00004651"/>
    </source>
</evidence>
<protein>
    <submittedName>
        <fullName evidence="9">ABC transporter permease</fullName>
    </submittedName>
</protein>
<reference evidence="9 10" key="1">
    <citation type="submission" date="2017-10" db="EMBL/GenBank/DDBJ databases">
        <title>Draft genome sequence of cellulolytic Actinomyces sp CtC72 isolated from cattle rumen fluid.</title>
        <authorList>
            <person name="Joshi A.J."/>
            <person name="Vasudevan G."/>
            <person name="Lanjekar V.B."/>
            <person name="Hivarkar S."/>
            <person name="Engineer A."/>
            <person name="Pore S.D."/>
            <person name="Dhakephalkar P.K."/>
            <person name="Dagar S."/>
        </authorList>
    </citation>
    <scope>NUCLEOTIDE SEQUENCE [LARGE SCALE GENOMIC DNA]</scope>
    <source>
        <strain evidence="10">CtC72</strain>
    </source>
</reference>
<evidence type="ECO:0000256" key="2">
    <source>
        <dbReference type="ARBA" id="ARBA00022448"/>
    </source>
</evidence>
<proteinExistence type="predicted"/>
<dbReference type="EMBL" id="MTPX02000068">
    <property type="protein sequence ID" value="PHP52035.1"/>
    <property type="molecule type" value="Genomic_DNA"/>
</dbReference>
<name>A0ABX4MDE6_9ACTO</name>
<gene>
    <name evidence="9" type="ORF">BW737_012445</name>
</gene>
<evidence type="ECO:0000256" key="6">
    <source>
        <dbReference type="ARBA" id="ARBA00023136"/>
    </source>
</evidence>
<evidence type="ECO:0000259" key="8">
    <source>
        <dbReference type="Pfam" id="PF02687"/>
    </source>
</evidence>
<keyword evidence="5 7" id="KW-1133">Transmembrane helix</keyword>
<feature type="transmembrane region" description="Helical" evidence="7">
    <location>
        <begin position="259"/>
        <end position="284"/>
    </location>
</feature>
<dbReference type="PANTHER" id="PTHR43738:SF1">
    <property type="entry name" value="HEMIN TRANSPORT SYSTEM PERMEASE PROTEIN HRTB-RELATED"/>
    <property type="match status" value="1"/>
</dbReference>
<evidence type="ECO:0000256" key="4">
    <source>
        <dbReference type="ARBA" id="ARBA00022692"/>
    </source>
</evidence>